<dbReference type="AlphaFoldDB" id="A0A0C3GTT9"/>
<dbReference type="SUPFAM" id="SSF51905">
    <property type="entry name" value="FAD/NAD(P)-binding domain"/>
    <property type="match status" value="1"/>
</dbReference>
<comment type="similarity">
    <text evidence="1">Belongs to the PheA/TfdB FAD monooxygenase family.</text>
</comment>
<dbReference type="InParanoid" id="A0A0C3GTT9"/>
<sequence>MPQQVDVFICGSGSAGLCAATWLARCGIRCKIVDSRSGPLERGQADGVQTRSVEIFESFGISEELLREGYHVHEFTFWNSDGKGGGIERTRRAGNTSAKPGSHQPRIMLNQARVHGILLEAMNKFNGQEVDYGCRVLEVTVDEKQADYADAYPVTLRTERDGKEEIFEAKYVLGCDGAHSTVRRSLGFNMIGDSSDSTWGVMDIFPLTNFPDIRKVVVMKSDEGSLLIIPREGGSMVRFYVQLPPGILAKNVKLEDLQSTARKILRPYQVDFAGTFWWSSYSVGQRLADQFSKDNRVFLAGDACHTHSPKAGQGMNVSLQDGYNIGWKIASILKGQTRPELLKTYNIEREKVAATLIDFDRVWAKQISSTGKKEVYGMNDTNGSVEDFSDTFVKADAFRAGLTLVYDDSSITRGKESLQHLATNLKVGMRFPSTQVIRFCDAKAMQLAKALPADGRWRIMIFGGDIQNDASSRRLNQLGEYIFSDSGPVQRHLPRGSDIDTFIEVILVLYGERVKIEQEQIPECFAPVTGKWRIKDLHKTYIDDESYNSGHGHAYDFYGVHPEKGAVTIIRPDQYISIVVDIENHRGISEFFGGFALDRS</sequence>
<dbReference type="Gene3D" id="3.30.9.10">
    <property type="entry name" value="D-Amino Acid Oxidase, subunit A, domain 2"/>
    <property type="match status" value="1"/>
</dbReference>
<evidence type="ECO:0000256" key="1">
    <source>
        <dbReference type="ARBA" id="ARBA00007801"/>
    </source>
</evidence>
<evidence type="ECO:0000313" key="8">
    <source>
        <dbReference type="Proteomes" id="UP000054321"/>
    </source>
</evidence>
<evidence type="ECO:0000313" key="7">
    <source>
        <dbReference type="EMBL" id="KIM94699.1"/>
    </source>
</evidence>
<organism evidence="7 8">
    <name type="scientific">Oidiodendron maius (strain Zn)</name>
    <dbReference type="NCBI Taxonomy" id="913774"/>
    <lineage>
        <taxon>Eukaryota</taxon>
        <taxon>Fungi</taxon>
        <taxon>Dikarya</taxon>
        <taxon>Ascomycota</taxon>
        <taxon>Pezizomycotina</taxon>
        <taxon>Leotiomycetes</taxon>
        <taxon>Leotiomycetes incertae sedis</taxon>
        <taxon>Myxotrichaceae</taxon>
        <taxon>Oidiodendron</taxon>
    </lineage>
</organism>
<keyword evidence="8" id="KW-1185">Reference proteome</keyword>
<dbReference type="InterPro" id="IPR002938">
    <property type="entry name" value="FAD-bd"/>
</dbReference>
<dbReference type="PANTHER" id="PTHR43004">
    <property type="entry name" value="TRK SYSTEM POTASSIUM UPTAKE PROTEIN"/>
    <property type="match status" value="1"/>
</dbReference>
<dbReference type="GO" id="GO:0071949">
    <property type="term" value="F:FAD binding"/>
    <property type="evidence" value="ECO:0007669"/>
    <property type="project" value="InterPro"/>
</dbReference>
<dbReference type="CDD" id="cd02979">
    <property type="entry name" value="PHOX_C"/>
    <property type="match status" value="1"/>
</dbReference>
<evidence type="ECO:0000256" key="3">
    <source>
        <dbReference type="ARBA" id="ARBA00022827"/>
    </source>
</evidence>
<evidence type="ECO:0008006" key="9">
    <source>
        <dbReference type="Google" id="ProtNLM"/>
    </source>
</evidence>
<reference evidence="8" key="2">
    <citation type="submission" date="2015-01" db="EMBL/GenBank/DDBJ databases">
        <title>Evolutionary Origins and Diversification of the Mycorrhizal Mutualists.</title>
        <authorList>
            <consortium name="DOE Joint Genome Institute"/>
            <consortium name="Mycorrhizal Genomics Consortium"/>
            <person name="Kohler A."/>
            <person name="Kuo A."/>
            <person name="Nagy L.G."/>
            <person name="Floudas D."/>
            <person name="Copeland A."/>
            <person name="Barry K.W."/>
            <person name="Cichocki N."/>
            <person name="Veneault-Fourrey C."/>
            <person name="LaButti K."/>
            <person name="Lindquist E.A."/>
            <person name="Lipzen A."/>
            <person name="Lundell T."/>
            <person name="Morin E."/>
            <person name="Murat C."/>
            <person name="Riley R."/>
            <person name="Ohm R."/>
            <person name="Sun H."/>
            <person name="Tunlid A."/>
            <person name="Henrissat B."/>
            <person name="Grigoriev I.V."/>
            <person name="Hibbett D.S."/>
            <person name="Martin F."/>
        </authorList>
    </citation>
    <scope>NUCLEOTIDE SEQUENCE [LARGE SCALE GENOMIC DNA]</scope>
    <source>
        <strain evidence="8">Zn</strain>
    </source>
</reference>
<dbReference type="GO" id="GO:0016709">
    <property type="term" value="F:oxidoreductase activity, acting on paired donors, with incorporation or reduction of molecular oxygen, NAD(P)H as one donor, and incorporation of one atom of oxygen"/>
    <property type="evidence" value="ECO:0007669"/>
    <property type="project" value="UniProtKB-ARBA"/>
</dbReference>
<feature type="domain" description="FAD-binding" evidence="5">
    <location>
        <begin position="5"/>
        <end position="359"/>
    </location>
</feature>
<feature type="domain" description="Phenol hydroxylase-like C-terminal dimerisation" evidence="6">
    <location>
        <begin position="406"/>
        <end position="598"/>
    </location>
</feature>
<dbReference type="OrthoDB" id="1716816at2759"/>
<dbReference type="PANTHER" id="PTHR43004:SF10">
    <property type="entry name" value="2-MONOOXYGENASE, PUTATIVE (AFU_ORTHOLOGUE AFUA_6G11480)-RELATED"/>
    <property type="match status" value="1"/>
</dbReference>
<dbReference type="NCBIfam" id="NF006144">
    <property type="entry name" value="PRK08294.1"/>
    <property type="match status" value="1"/>
</dbReference>
<dbReference type="Gene3D" id="3.40.30.20">
    <property type="match status" value="1"/>
</dbReference>
<name>A0A0C3GTT9_OIDMZ</name>
<accession>A0A0C3GTT9</accession>
<dbReference type="InterPro" id="IPR012941">
    <property type="entry name" value="Phe_hydrox_C_dim_dom"/>
</dbReference>
<evidence type="ECO:0000256" key="2">
    <source>
        <dbReference type="ARBA" id="ARBA00022630"/>
    </source>
</evidence>
<keyword evidence="4" id="KW-0560">Oxidoreductase</keyword>
<evidence type="ECO:0000256" key="4">
    <source>
        <dbReference type="ARBA" id="ARBA00023002"/>
    </source>
</evidence>
<dbReference type="HOGENOM" id="CLU_009665_9_2_1"/>
<dbReference type="Gene3D" id="3.50.50.60">
    <property type="entry name" value="FAD/NAD(P)-binding domain"/>
    <property type="match status" value="1"/>
</dbReference>
<proteinExistence type="inferred from homology"/>
<keyword evidence="2" id="KW-0285">Flavoprotein</keyword>
<dbReference type="EMBL" id="KN832889">
    <property type="protein sequence ID" value="KIM94699.1"/>
    <property type="molecule type" value="Genomic_DNA"/>
</dbReference>
<dbReference type="STRING" id="913774.A0A0C3GTT9"/>
<dbReference type="InterPro" id="IPR050641">
    <property type="entry name" value="RIFMO-like"/>
</dbReference>
<reference evidence="7 8" key="1">
    <citation type="submission" date="2014-04" db="EMBL/GenBank/DDBJ databases">
        <authorList>
            <consortium name="DOE Joint Genome Institute"/>
            <person name="Kuo A."/>
            <person name="Martino E."/>
            <person name="Perotto S."/>
            <person name="Kohler A."/>
            <person name="Nagy L.G."/>
            <person name="Floudas D."/>
            <person name="Copeland A."/>
            <person name="Barry K.W."/>
            <person name="Cichocki N."/>
            <person name="Veneault-Fourrey C."/>
            <person name="LaButti K."/>
            <person name="Lindquist E.A."/>
            <person name="Lipzen A."/>
            <person name="Lundell T."/>
            <person name="Morin E."/>
            <person name="Murat C."/>
            <person name="Sun H."/>
            <person name="Tunlid A."/>
            <person name="Henrissat B."/>
            <person name="Grigoriev I.V."/>
            <person name="Hibbett D.S."/>
            <person name="Martin F."/>
            <person name="Nordberg H.P."/>
            <person name="Cantor M.N."/>
            <person name="Hua S.X."/>
        </authorList>
    </citation>
    <scope>NUCLEOTIDE SEQUENCE [LARGE SCALE GENOMIC DNA]</scope>
    <source>
        <strain evidence="7 8">Zn</strain>
    </source>
</reference>
<dbReference type="Pfam" id="PF07976">
    <property type="entry name" value="Phe_hydrox_dim"/>
    <property type="match status" value="1"/>
</dbReference>
<dbReference type="InterPro" id="IPR038220">
    <property type="entry name" value="PHOX_C_sf"/>
</dbReference>
<dbReference type="Proteomes" id="UP000054321">
    <property type="component" value="Unassembled WGS sequence"/>
</dbReference>
<dbReference type="InterPro" id="IPR036249">
    <property type="entry name" value="Thioredoxin-like_sf"/>
</dbReference>
<keyword evidence="3" id="KW-0274">FAD</keyword>
<dbReference type="SUPFAM" id="SSF54373">
    <property type="entry name" value="FAD-linked reductases, C-terminal domain"/>
    <property type="match status" value="1"/>
</dbReference>
<evidence type="ECO:0000259" key="6">
    <source>
        <dbReference type="Pfam" id="PF07976"/>
    </source>
</evidence>
<protein>
    <recommendedName>
        <fullName evidence="9">FAD-binding domain-containing protein</fullName>
    </recommendedName>
</protein>
<dbReference type="InterPro" id="IPR036188">
    <property type="entry name" value="FAD/NAD-bd_sf"/>
</dbReference>
<dbReference type="SUPFAM" id="SSF52833">
    <property type="entry name" value="Thioredoxin-like"/>
    <property type="match status" value="1"/>
</dbReference>
<dbReference type="Pfam" id="PF01494">
    <property type="entry name" value="FAD_binding_3"/>
    <property type="match status" value="1"/>
</dbReference>
<dbReference type="PRINTS" id="PR00420">
    <property type="entry name" value="RNGMNOXGNASE"/>
</dbReference>
<evidence type="ECO:0000259" key="5">
    <source>
        <dbReference type="Pfam" id="PF01494"/>
    </source>
</evidence>
<gene>
    <name evidence="7" type="ORF">OIDMADRAFT_135710</name>
</gene>